<feature type="domain" description="NodB homology" evidence="1">
    <location>
        <begin position="69"/>
        <end position="259"/>
    </location>
</feature>
<proteinExistence type="predicted"/>
<dbReference type="PANTHER" id="PTHR10587">
    <property type="entry name" value="GLYCOSYL TRANSFERASE-RELATED"/>
    <property type="match status" value="1"/>
</dbReference>
<sequence>MSKKLVVAVFFVLALFICYRVEQKVYETKTYSYYKKLDAQNGGITEVGSEQVLEKEAASENLIVNQKKKVAYLTFDDGPSEITKDVLKILEEKGVNATFFLIGNQITEDTIPIVKQSIKDGNCIGIHTYCHECKVIYRSTDAYLEDFKKAYDTIKEKLQIEPKIFRFPWGSANKFLADIEEEVIQKLESEGFEYFDWNVSAEDSVGRPSSYTIMNNIRRDYKKYNKPVILMHDSSINKLSAQTLPQVIEELKQAGYTFDTLDHMDTPYQYPRD</sequence>
<dbReference type="CDD" id="cd10944">
    <property type="entry name" value="CE4_SmPgdA_like"/>
    <property type="match status" value="1"/>
</dbReference>
<dbReference type="InterPro" id="IPR050248">
    <property type="entry name" value="Polysacc_deacetylase_ArnD"/>
</dbReference>
<dbReference type="PANTHER" id="PTHR10587:SF125">
    <property type="entry name" value="POLYSACCHARIDE DEACETYLASE YHEN-RELATED"/>
    <property type="match status" value="1"/>
</dbReference>
<gene>
    <name evidence="2" type="ORF">SAMN04487772_11738</name>
</gene>
<dbReference type="STRING" id="29364.SAMN04487772_11738"/>
<dbReference type="SUPFAM" id="SSF88713">
    <property type="entry name" value="Glycoside hydrolase/deacetylase"/>
    <property type="match status" value="1"/>
</dbReference>
<protein>
    <submittedName>
        <fullName evidence="2">Peptidoglycan/xylan/chitin deacetylase, PgdA/CDA1 family</fullName>
    </submittedName>
</protein>
<dbReference type="GO" id="GO:0016810">
    <property type="term" value="F:hydrolase activity, acting on carbon-nitrogen (but not peptide) bonds"/>
    <property type="evidence" value="ECO:0007669"/>
    <property type="project" value="InterPro"/>
</dbReference>
<evidence type="ECO:0000313" key="3">
    <source>
        <dbReference type="Proteomes" id="UP000199800"/>
    </source>
</evidence>
<organism evidence="2 3">
    <name type="scientific">[Clostridium] polysaccharolyticum</name>
    <dbReference type="NCBI Taxonomy" id="29364"/>
    <lineage>
        <taxon>Bacteria</taxon>
        <taxon>Bacillati</taxon>
        <taxon>Bacillota</taxon>
        <taxon>Clostridia</taxon>
        <taxon>Lachnospirales</taxon>
        <taxon>Lachnospiraceae</taxon>
    </lineage>
</organism>
<dbReference type="InterPro" id="IPR002509">
    <property type="entry name" value="NODB_dom"/>
</dbReference>
<dbReference type="InterPro" id="IPR011330">
    <property type="entry name" value="Glyco_hydro/deAcase_b/a-brl"/>
</dbReference>
<dbReference type="Gene3D" id="3.20.20.370">
    <property type="entry name" value="Glycoside hydrolase/deacetylase"/>
    <property type="match status" value="1"/>
</dbReference>
<evidence type="ECO:0000313" key="2">
    <source>
        <dbReference type="EMBL" id="SET37351.1"/>
    </source>
</evidence>
<evidence type="ECO:0000259" key="1">
    <source>
        <dbReference type="PROSITE" id="PS51677"/>
    </source>
</evidence>
<dbReference type="EMBL" id="FOHN01000017">
    <property type="protein sequence ID" value="SET37351.1"/>
    <property type="molecule type" value="Genomic_DNA"/>
</dbReference>
<reference evidence="2 3" key="1">
    <citation type="submission" date="2016-10" db="EMBL/GenBank/DDBJ databases">
        <authorList>
            <person name="de Groot N.N."/>
        </authorList>
    </citation>
    <scope>NUCLEOTIDE SEQUENCE [LARGE SCALE GENOMIC DNA]</scope>
    <source>
        <strain evidence="2 3">DSM 1801</strain>
    </source>
</reference>
<dbReference type="GO" id="GO:0005975">
    <property type="term" value="P:carbohydrate metabolic process"/>
    <property type="evidence" value="ECO:0007669"/>
    <property type="project" value="InterPro"/>
</dbReference>
<keyword evidence="3" id="KW-1185">Reference proteome</keyword>
<accession>A0A1I0DY40</accession>
<name>A0A1I0DY40_9FIRM</name>
<dbReference type="OrthoDB" id="9806342at2"/>
<dbReference type="RefSeq" id="WP_092478307.1">
    <property type="nucleotide sequence ID" value="NZ_FOHN01000017.1"/>
</dbReference>
<dbReference type="Pfam" id="PF01522">
    <property type="entry name" value="Polysacc_deac_1"/>
    <property type="match status" value="1"/>
</dbReference>
<dbReference type="Proteomes" id="UP000199800">
    <property type="component" value="Unassembled WGS sequence"/>
</dbReference>
<dbReference type="PROSITE" id="PS51677">
    <property type="entry name" value="NODB"/>
    <property type="match status" value="1"/>
</dbReference>
<dbReference type="AlphaFoldDB" id="A0A1I0DY40"/>